<dbReference type="Proteomes" id="UP000706172">
    <property type="component" value="Unassembled WGS sequence"/>
</dbReference>
<proteinExistence type="predicted"/>
<accession>A0A931CWF0</accession>
<evidence type="ECO:0000313" key="1">
    <source>
        <dbReference type="EMBL" id="MBG0779019.1"/>
    </source>
</evidence>
<dbReference type="EMBL" id="JACCQK010000176">
    <property type="protein sequence ID" value="MBG0779019.1"/>
    <property type="molecule type" value="Genomic_DNA"/>
</dbReference>
<reference evidence="1" key="1">
    <citation type="submission" date="2020-07" db="EMBL/GenBank/DDBJ databases">
        <title>Severe corrosion of carbon steel in oil field produced water can be linked to methanogenic archaea containing a special type of NiFe hydrogenase.</title>
        <authorList>
            <person name="Lahme S."/>
            <person name="Mand J."/>
            <person name="Longwell J."/>
            <person name="Smith R."/>
            <person name="Enning D."/>
        </authorList>
    </citation>
    <scope>NUCLEOTIDE SEQUENCE</scope>
    <source>
        <strain evidence="1">MIC098Bin6</strain>
    </source>
</reference>
<protein>
    <submittedName>
        <fullName evidence="1">Uncharacterized protein</fullName>
    </submittedName>
</protein>
<comment type="caution">
    <text evidence="1">The sequence shown here is derived from an EMBL/GenBank/DDBJ whole genome shotgun (WGS) entry which is preliminary data.</text>
</comment>
<evidence type="ECO:0000313" key="2">
    <source>
        <dbReference type="Proteomes" id="UP000706172"/>
    </source>
</evidence>
<feature type="non-terminal residue" evidence="1">
    <location>
        <position position="1"/>
    </location>
</feature>
<organism evidence="1 2">
    <name type="scientific">Desulfotignum balticum</name>
    <dbReference type="NCBI Taxonomy" id="115781"/>
    <lineage>
        <taxon>Bacteria</taxon>
        <taxon>Pseudomonadati</taxon>
        <taxon>Thermodesulfobacteriota</taxon>
        <taxon>Desulfobacteria</taxon>
        <taxon>Desulfobacterales</taxon>
        <taxon>Desulfobacteraceae</taxon>
        <taxon>Desulfotignum</taxon>
    </lineage>
</organism>
<name>A0A931CWF0_9BACT</name>
<sequence>IGGLPSRPETGSISKSWNWKMLDLVAKYQYYIKSFQVHLYDREGPLFRFKAELQLKDNSKISTFPHHKHIDNGVQESTETSFSDVLESVVQKRFKS</sequence>
<gene>
    <name evidence="1" type="ORF">H0S81_03740</name>
</gene>
<dbReference type="AlphaFoldDB" id="A0A931CWF0"/>